<sequence>MSVVYESRAYKLKQTGKQKEYCGCSKVWVHSVDKFGRDGRDQSERSHVKLPGRSASSIQHGIEGDLKYTKC</sequence>
<accession>A0A0V1KX00</accession>
<reference evidence="1 2" key="1">
    <citation type="submission" date="2015-05" db="EMBL/GenBank/DDBJ databases">
        <title>Evolution of Trichinella species and genotypes.</title>
        <authorList>
            <person name="Korhonen P.K."/>
            <person name="Edoardo P."/>
            <person name="Giuseppe L.R."/>
            <person name="Gasser R.B."/>
        </authorList>
    </citation>
    <scope>NUCLEOTIDE SEQUENCE [LARGE SCALE GENOMIC DNA]</scope>
    <source>
        <strain evidence="1">ISS10</strain>
    </source>
</reference>
<evidence type="ECO:0000313" key="2">
    <source>
        <dbReference type="Proteomes" id="UP000054721"/>
    </source>
</evidence>
<comment type="caution">
    <text evidence="1">The sequence shown here is derived from an EMBL/GenBank/DDBJ whole genome shotgun (WGS) entry which is preliminary data.</text>
</comment>
<dbReference type="Proteomes" id="UP000054721">
    <property type="component" value="Unassembled WGS sequence"/>
</dbReference>
<name>A0A0V1KX00_9BILA</name>
<evidence type="ECO:0000313" key="1">
    <source>
        <dbReference type="EMBL" id="KRZ51851.1"/>
    </source>
</evidence>
<keyword evidence="2" id="KW-1185">Reference proteome</keyword>
<dbReference type="EMBL" id="JYDW01000212">
    <property type="protein sequence ID" value="KRZ51851.1"/>
    <property type="molecule type" value="Genomic_DNA"/>
</dbReference>
<gene>
    <name evidence="1" type="ORF">T02_789</name>
</gene>
<dbReference type="AlphaFoldDB" id="A0A0V1KX00"/>
<proteinExistence type="predicted"/>
<organism evidence="1 2">
    <name type="scientific">Trichinella nativa</name>
    <dbReference type="NCBI Taxonomy" id="6335"/>
    <lineage>
        <taxon>Eukaryota</taxon>
        <taxon>Metazoa</taxon>
        <taxon>Ecdysozoa</taxon>
        <taxon>Nematoda</taxon>
        <taxon>Enoplea</taxon>
        <taxon>Dorylaimia</taxon>
        <taxon>Trichinellida</taxon>
        <taxon>Trichinellidae</taxon>
        <taxon>Trichinella</taxon>
    </lineage>
</organism>
<protein>
    <submittedName>
        <fullName evidence="1">Uncharacterized protein</fullName>
    </submittedName>
</protein>